<reference evidence="1 2" key="1">
    <citation type="journal article" date="2020" name="Cell">
        <title>Large-Scale Comparative Analyses of Tick Genomes Elucidate Their Genetic Diversity and Vector Capacities.</title>
        <authorList>
            <consortium name="Tick Genome and Microbiome Consortium (TIGMIC)"/>
            <person name="Jia N."/>
            <person name="Wang J."/>
            <person name="Shi W."/>
            <person name="Du L."/>
            <person name="Sun Y."/>
            <person name="Zhan W."/>
            <person name="Jiang J.F."/>
            <person name="Wang Q."/>
            <person name="Zhang B."/>
            <person name="Ji P."/>
            <person name="Bell-Sakyi L."/>
            <person name="Cui X.M."/>
            <person name="Yuan T.T."/>
            <person name="Jiang B.G."/>
            <person name="Yang W.F."/>
            <person name="Lam T.T."/>
            <person name="Chang Q.C."/>
            <person name="Ding S.J."/>
            <person name="Wang X.J."/>
            <person name="Zhu J.G."/>
            <person name="Ruan X.D."/>
            <person name="Zhao L."/>
            <person name="Wei J.T."/>
            <person name="Ye R.Z."/>
            <person name="Que T.C."/>
            <person name="Du C.H."/>
            <person name="Zhou Y.H."/>
            <person name="Cheng J.X."/>
            <person name="Dai P.F."/>
            <person name="Guo W.B."/>
            <person name="Han X.H."/>
            <person name="Huang E.J."/>
            <person name="Li L.F."/>
            <person name="Wei W."/>
            <person name="Gao Y.C."/>
            <person name="Liu J.Z."/>
            <person name="Shao H.Z."/>
            <person name="Wang X."/>
            <person name="Wang C.C."/>
            <person name="Yang T.C."/>
            <person name="Huo Q.B."/>
            <person name="Li W."/>
            <person name="Chen H.Y."/>
            <person name="Chen S.E."/>
            <person name="Zhou L.G."/>
            <person name="Ni X.B."/>
            <person name="Tian J.H."/>
            <person name="Sheng Y."/>
            <person name="Liu T."/>
            <person name="Pan Y.S."/>
            <person name="Xia L.Y."/>
            <person name="Li J."/>
            <person name="Zhao F."/>
            <person name="Cao W.C."/>
        </authorList>
    </citation>
    <scope>NUCLEOTIDE SEQUENCE [LARGE SCALE GENOMIC DNA]</scope>
    <source>
        <strain evidence="1">Iper-2018</strain>
    </source>
</reference>
<proteinExistence type="predicted"/>
<comment type="caution">
    <text evidence="1">The sequence shown here is derived from an EMBL/GenBank/DDBJ whole genome shotgun (WGS) entry which is preliminary data.</text>
</comment>
<protein>
    <submittedName>
        <fullName evidence="1">Uncharacterized protein</fullName>
    </submittedName>
</protein>
<gene>
    <name evidence="1" type="ORF">HPB47_013512</name>
</gene>
<accession>A0AC60QYB4</accession>
<dbReference type="EMBL" id="JABSTQ010001648">
    <property type="protein sequence ID" value="KAG0444684.1"/>
    <property type="molecule type" value="Genomic_DNA"/>
</dbReference>
<evidence type="ECO:0000313" key="2">
    <source>
        <dbReference type="Proteomes" id="UP000805193"/>
    </source>
</evidence>
<keyword evidence="2" id="KW-1185">Reference proteome</keyword>
<sequence length="109" mass="11481">MHARGAASRVAPPYTGESVKLEFPVAAVIFAGALLLRAAPAVREDSPTPGRVQPRAADRPPRSPREAPSPERCLARSSSAAAAARRTRRLTPFSADATGRTSCVHRVAV</sequence>
<organism evidence="1 2">
    <name type="scientific">Ixodes persulcatus</name>
    <name type="common">Taiga tick</name>
    <dbReference type="NCBI Taxonomy" id="34615"/>
    <lineage>
        <taxon>Eukaryota</taxon>
        <taxon>Metazoa</taxon>
        <taxon>Ecdysozoa</taxon>
        <taxon>Arthropoda</taxon>
        <taxon>Chelicerata</taxon>
        <taxon>Arachnida</taxon>
        <taxon>Acari</taxon>
        <taxon>Parasitiformes</taxon>
        <taxon>Ixodida</taxon>
        <taxon>Ixodoidea</taxon>
        <taxon>Ixodidae</taxon>
        <taxon>Ixodinae</taxon>
        <taxon>Ixodes</taxon>
    </lineage>
</organism>
<evidence type="ECO:0000313" key="1">
    <source>
        <dbReference type="EMBL" id="KAG0444684.1"/>
    </source>
</evidence>
<dbReference type="Proteomes" id="UP000805193">
    <property type="component" value="Unassembled WGS sequence"/>
</dbReference>
<name>A0AC60QYB4_IXOPE</name>